<protein>
    <submittedName>
        <fullName evidence="1">Uncharacterized protein</fullName>
    </submittedName>
</protein>
<keyword evidence="2" id="KW-1185">Reference proteome</keyword>
<dbReference type="EMBL" id="CM047582">
    <property type="protein sequence ID" value="KAI9915896.1"/>
    <property type="molecule type" value="Genomic_DNA"/>
</dbReference>
<accession>A0ACC0WC35</accession>
<evidence type="ECO:0000313" key="1">
    <source>
        <dbReference type="EMBL" id="KAI9915896.1"/>
    </source>
</evidence>
<gene>
    <name evidence="1" type="ORF">PsorP6_007484</name>
</gene>
<proteinExistence type="predicted"/>
<dbReference type="Proteomes" id="UP001163321">
    <property type="component" value="Chromosome 3"/>
</dbReference>
<name>A0ACC0WC35_9STRA</name>
<reference evidence="1 2" key="1">
    <citation type="journal article" date="2022" name="bioRxiv">
        <title>The genome of the oomycete Peronosclerospora sorghi, a cosmopolitan pathogen of maize and sorghum, is inflated with dispersed pseudogenes.</title>
        <authorList>
            <person name="Fletcher K."/>
            <person name="Martin F."/>
            <person name="Isakeit T."/>
            <person name="Cavanaugh K."/>
            <person name="Magill C."/>
            <person name="Michelmore R."/>
        </authorList>
    </citation>
    <scope>NUCLEOTIDE SEQUENCE [LARGE SCALE GENOMIC DNA]</scope>
    <source>
        <strain evidence="1">P6</strain>
    </source>
</reference>
<comment type="caution">
    <text evidence="1">The sequence shown here is derived from an EMBL/GenBank/DDBJ whole genome shotgun (WGS) entry which is preliminary data.</text>
</comment>
<evidence type="ECO:0000313" key="2">
    <source>
        <dbReference type="Proteomes" id="UP001163321"/>
    </source>
</evidence>
<organism evidence="1 2">
    <name type="scientific">Peronosclerospora sorghi</name>
    <dbReference type="NCBI Taxonomy" id="230839"/>
    <lineage>
        <taxon>Eukaryota</taxon>
        <taxon>Sar</taxon>
        <taxon>Stramenopiles</taxon>
        <taxon>Oomycota</taxon>
        <taxon>Peronosporomycetes</taxon>
        <taxon>Peronosporales</taxon>
        <taxon>Peronosporaceae</taxon>
        <taxon>Peronosclerospora</taxon>
    </lineage>
</organism>
<sequence length="91" mass="10224">MALTVTDDVRIEATSKYVLNHSVPALGTYRFTYRITMTNHSINASILITLKGLLGREFFKSEKGKRINSTERHSPGIVDMTSLLEPGQRVE</sequence>